<dbReference type="NCBIfam" id="TIGR00180">
    <property type="entry name" value="parB_part"/>
    <property type="match status" value="1"/>
</dbReference>
<dbReference type="InterPro" id="IPR004437">
    <property type="entry name" value="ParB/RepB/Spo0J"/>
</dbReference>
<evidence type="ECO:0000313" key="4">
    <source>
        <dbReference type="EMBL" id="MBS5331336.1"/>
    </source>
</evidence>
<comment type="caution">
    <text evidence="4">The sequence shown here is derived from an EMBL/GenBank/DDBJ whole genome shotgun (WGS) entry which is preliminary data.</text>
</comment>
<reference evidence="4" key="1">
    <citation type="submission" date="2021-02" db="EMBL/GenBank/DDBJ databases">
        <title>Infant gut strain persistence is associated with maternal origin, phylogeny, and functional potential including surface adhesion and iron acquisition.</title>
        <authorList>
            <person name="Lou Y.C."/>
        </authorList>
    </citation>
    <scope>NUCLEOTIDE SEQUENCE</scope>
    <source>
        <strain evidence="4">L3_101_000M1_dasL3_101_000M1_concoct_87</strain>
    </source>
</reference>
<dbReference type="SUPFAM" id="SSF109709">
    <property type="entry name" value="KorB DNA-binding domain-like"/>
    <property type="match status" value="1"/>
</dbReference>
<comment type="similarity">
    <text evidence="1">Belongs to the ParB family.</text>
</comment>
<dbReference type="AlphaFoldDB" id="A0A943DCZ6"/>
<protein>
    <submittedName>
        <fullName evidence="4">ParB/RepB/Spo0J family partition protein</fullName>
    </submittedName>
</protein>
<dbReference type="EMBL" id="JAGZGG010000003">
    <property type="protein sequence ID" value="MBS5331336.1"/>
    <property type="molecule type" value="Genomic_DNA"/>
</dbReference>
<dbReference type="GO" id="GO:0003677">
    <property type="term" value="F:DNA binding"/>
    <property type="evidence" value="ECO:0007669"/>
    <property type="project" value="InterPro"/>
</dbReference>
<dbReference type="PANTHER" id="PTHR33375">
    <property type="entry name" value="CHROMOSOME-PARTITIONING PROTEIN PARB-RELATED"/>
    <property type="match status" value="1"/>
</dbReference>
<dbReference type="InterPro" id="IPR003115">
    <property type="entry name" value="ParB_N"/>
</dbReference>
<dbReference type="PANTHER" id="PTHR33375:SF1">
    <property type="entry name" value="CHROMOSOME-PARTITIONING PROTEIN PARB-RELATED"/>
    <property type="match status" value="1"/>
</dbReference>
<dbReference type="GO" id="GO:0005694">
    <property type="term" value="C:chromosome"/>
    <property type="evidence" value="ECO:0007669"/>
    <property type="project" value="TreeGrafter"/>
</dbReference>
<dbReference type="SMART" id="SM00470">
    <property type="entry name" value="ParB"/>
    <property type="match status" value="1"/>
</dbReference>
<keyword evidence="2" id="KW-0159">Chromosome partition</keyword>
<gene>
    <name evidence="4" type="ORF">KHY36_02255</name>
</gene>
<dbReference type="Gene3D" id="1.10.10.2830">
    <property type="match status" value="1"/>
</dbReference>
<evidence type="ECO:0000256" key="2">
    <source>
        <dbReference type="ARBA" id="ARBA00022829"/>
    </source>
</evidence>
<sequence length="478" mass="53932">MNTNVTMIPVAQLHPHPDNPRKDLGDITELTASIKANGVLQNLTVVPRANPDVNYEKLCRQYYGDPTEENRTKLNQFRNTDGYTVIIGHRRLAAAKAAGLTELPCIVVEDMTPEEQISTMMTENMQRSDLTVYEEAEGFQMMMDFGNSVEQVADKAGFSESTIRRRVKLLSLDRKEFKKSVKRGATLADFALLDKLDTEEAKNEVLKSVGTNNFRACLDRALREQKDRKTMNAIREVVASYATKADSKADMPENCLFYASYGSWSGTVEAPADAGEHAYWYTESGYGITVYRERTEEDKPAEKTPEQLAREAKTEEYREKCRVIEEDEESAYRLRLNYLKEYGFPKKAAETVALAACRMMILNPDALGDMDEDTIEAVYGDGIYNDEHDLDTAVLMENAQVNPMKMLMVLLFALTEPVNHRVHDTEWLGGFYKCIKDDASVYPGIYSALDGIGYEISDMEKSLLDGTHPSYESAEEES</sequence>
<dbReference type="InterPro" id="IPR036086">
    <property type="entry name" value="ParB/Sulfiredoxin_sf"/>
</dbReference>
<accession>A0A943DCZ6</accession>
<dbReference type="Gene3D" id="3.90.1530.30">
    <property type="match status" value="1"/>
</dbReference>
<dbReference type="GO" id="GO:0007059">
    <property type="term" value="P:chromosome segregation"/>
    <property type="evidence" value="ECO:0007669"/>
    <property type="project" value="UniProtKB-KW"/>
</dbReference>
<dbReference type="SUPFAM" id="SSF110849">
    <property type="entry name" value="ParB/Sulfiredoxin"/>
    <property type="match status" value="1"/>
</dbReference>
<evidence type="ECO:0000259" key="3">
    <source>
        <dbReference type="SMART" id="SM00470"/>
    </source>
</evidence>
<dbReference type="Proteomes" id="UP000759273">
    <property type="component" value="Unassembled WGS sequence"/>
</dbReference>
<evidence type="ECO:0000313" key="5">
    <source>
        <dbReference type="Proteomes" id="UP000759273"/>
    </source>
</evidence>
<proteinExistence type="inferred from homology"/>
<dbReference type="InterPro" id="IPR041468">
    <property type="entry name" value="HTH_ParB/Spo0J"/>
</dbReference>
<feature type="domain" description="ParB-like N-terminal" evidence="3">
    <location>
        <begin position="6"/>
        <end position="125"/>
    </location>
</feature>
<dbReference type="Pfam" id="PF17762">
    <property type="entry name" value="HTH_ParB"/>
    <property type="match status" value="1"/>
</dbReference>
<evidence type="ECO:0000256" key="1">
    <source>
        <dbReference type="ARBA" id="ARBA00006295"/>
    </source>
</evidence>
<dbReference type="InterPro" id="IPR050336">
    <property type="entry name" value="Chromosome_partition/occlusion"/>
</dbReference>
<dbReference type="Pfam" id="PF02195">
    <property type="entry name" value="ParB_N"/>
    <property type="match status" value="2"/>
</dbReference>
<name>A0A943DCZ6_9FIRM</name>
<organism evidence="4 5">
    <name type="scientific">Subdoligranulum variabile</name>
    <dbReference type="NCBI Taxonomy" id="214851"/>
    <lineage>
        <taxon>Bacteria</taxon>
        <taxon>Bacillati</taxon>
        <taxon>Bacillota</taxon>
        <taxon>Clostridia</taxon>
        <taxon>Eubacteriales</taxon>
        <taxon>Oscillospiraceae</taxon>
        <taxon>Subdoligranulum</taxon>
    </lineage>
</organism>